<dbReference type="PANTHER" id="PTHR33406:SF13">
    <property type="entry name" value="MEMBRANE PROTEIN YDFJ"/>
    <property type="match status" value="1"/>
</dbReference>
<reference evidence="8" key="1">
    <citation type="journal article" date="2014" name="Int. J. Syst. Evol. Microbiol.">
        <title>Complete genome sequence of Corynebacterium casei LMG S-19264T (=DSM 44701T), isolated from a smear-ripened cheese.</title>
        <authorList>
            <consortium name="US DOE Joint Genome Institute (JGI-PGF)"/>
            <person name="Walter F."/>
            <person name="Albersmeier A."/>
            <person name="Kalinowski J."/>
            <person name="Ruckert C."/>
        </authorList>
    </citation>
    <scope>NUCLEOTIDE SEQUENCE</scope>
    <source>
        <strain evidence="8">CGMCC 1.12987</strain>
    </source>
</reference>
<feature type="transmembrane region" description="Helical" evidence="6">
    <location>
        <begin position="195"/>
        <end position="228"/>
    </location>
</feature>
<feature type="transmembrane region" description="Helical" evidence="6">
    <location>
        <begin position="550"/>
        <end position="569"/>
    </location>
</feature>
<feature type="transmembrane region" description="Helical" evidence="6">
    <location>
        <begin position="609"/>
        <end position="633"/>
    </location>
</feature>
<dbReference type="GO" id="GO:0005886">
    <property type="term" value="C:plasma membrane"/>
    <property type="evidence" value="ECO:0007669"/>
    <property type="project" value="UniProtKB-SubCell"/>
</dbReference>
<dbReference type="PROSITE" id="PS50156">
    <property type="entry name" value="SSD"/>
    <property type="match status" value="1"/>
</dbReference>
<comment type="caution">
    <text evidence="8">The sequence shown here is derived from an EMBL/GenBank/DDBJ whole genome shotgun (WGS) entry which is preliminary data.</text>
</comment>
<dbReference type="Gene3D" id="1.20.1640.10">
    <property type="entry name" value="Multidrug efflux transporter AcrB transmembrane domain"/>
    <property type="match status" value="2"/>
</dbReference>
<feature type="transmembrane region" description="Helical" evidence="6">
    <location>
        <begin position="234"/>
        <end position="258"/>
    </location>
</feature>
<name>A0A917CLJ1_9BACL</name>
<keyword evidence="3 6" id="KW-0812">Transmembrane</keyword>
<proteinExistence type="predicted"/>
<feature type="transmembrane region" description="Helical" evidence="6">
    <location>
        <begin position="654"/>
        <end position="680"/>
    </location>
</feature>
<evidence type="ECO:0000259" key="7">
    <source>
        <dbReference type="PROSITE" id="PS50156"/>
    </source>
</evidence>
<dbReference type="PANTHER" id="PTHR33406">
    <property type="entry name" value="MEMBRANE PROTEIN MJ1562-RELATED"/>
    <property type="match status" value="1"/>
</dbReference>
<feature type="transmembrane region" description="Helical" evidence="6">
    <location>
        <begin position="278"/>
        <end position="304"/>
    </location>
</feature>
<feature type="transmembrane region" description="Helical" evidence="6">
    <location>
        <begin position="20"/>
        <end position="41"/>
    </location>
</feature>
<dbReference type="InterPro" id="IPR050545">
    <property type="entry name" value="Mycobact_MmpL"/>
</dbReference>
<dbReference type="Proteomes" id="UP000644756">
    <property type="component" value="Unassembled WGS sequence"/>
</dbReference>
<dbReference type="AlphaFoldDB" id="A0A917CLJ1"/>
<evidence type="ECO:0000256" key="3">
    <source>
        <dbReference type="ARBA" id="ARBA00022692"/>
    </source>
</evidence>
<feature type="transmembrane region" description="Helical" evidence="6">
    <location>
        <begin position="576"/>
        <end position="597"/>
    </location>
</feature>
<reference evidence="8" key="2">
    <citation type="submission" date="2020-09" db="EMBL/GenBank/DDBJ databases">
        <authorList>
            <person name="Sun Q."/>
            <person name="Zhou Y."/>
        </authorList>
    </citation>
    <scope>NUCLEOTIDE SEQUENCE</scope>
    <source>
        <strain evidence="8">CGMCC 1.12987</strain>
    </source>
</reference>
<feature type="transmembrane region" description="Helical" evidence="6">
    <location>
        <begin position="686"/>
        <end position="705"/>
    </location>
</feature>
<gene>
    <name evidence="8" type="ORF">GCM10010916_05660</name>
</gene>
<feature type="domain" description="SSD" evidence="7">
    <location>
        <begin position="211"/>
        <end position="335"/>
    </location>
</feature>
<feature type="transmembrane region" description="Helical" evidence="6">
    <location>
        <begin position="310"/>
        <end position="337"/>
    </location>
</feature>
<keyword evidence="9" id="KW-1185">Reference proteome</keyword>
<comment type="subcellular location">
    <subcellularLocation>
        <location evidence="1">Cell membrane</location>
        <topology evidence="1">Multi-pass membrane protein</topology>
    </subcellularLocation>
</comment>
<evidence type="ECO:0000256" key="1">
    <source>
        <dbReference type="ARBA" id="ARBA00004651"/>
    </source>
</evidence>
<evidence type="ECO:0000313" key="8">
    <source>
        <dbReference type="EMBL" id="GGF91251.1"/>
    </source>
</evidence>
<evidence type="ECO:0000256" key="4">
    <source>
        <dbReference type="ARBA" id="ARBA00022989"/>
    </source>
</evidence>
<evidence type="ECO:0000256" key="2">
    <source>
        <dbReference type="ARBA" id="ARBA00022475"/>
    </source>
</evidence>
<evidence type="ECO:0000313" key="9">
    <source>
        <dbReference type="Proteomes" id="UP000644756"/>
    </source>
</evidence>
<dbReference type="InterPro" id="IPR000731">
    <property type="entry name" value="SSD"/>
</dbReference>
<accession>A0A917CLJ1</accession>
<dbReference type="EMBL" id="BMGR01000002">
    <property type="protein sequence ID" value="GGF91251.1"/>
    <property type="molecule type" value="Genomic_DNA"/>
</dbReference>
<keyword evidence="5 6" id="KW-0472">Membrane</keyword>
<protein>
    <submittedName>
        <fullName evidence="8">Membrane protein</fullName>
    </submittedName>
</protein>
<dbReference type="SUPFAM" id="SSF82866">
    <property type="entry name" value="Multidrug efflux transporter AcrB transmembrane domain"/>
    <property type="match status" value="2"/>
</dbReference>
<dbReference type="InterPro" id="IPR004869">
    <property type="entry name" value="MMPL_dom"/>
</dbReference>
<keyword evidence="2" id="KW-1003">Cell membrane</keyword>
<dbReference type="RefSeq" id="WP_188528847.1">
    <property type="nucleotide sequence ID" value="NZ_BMGR01000002.1"/>
</dbReference>
<keyword evidence="4 6" id="KW-1133">Transmembrane helix</keyword>
<organism evidence="8 9">
    <name type="scientific">Paenibacillus abyssi</name>
    <dbReference type="NCBI Taxonomy" id="1340531"/>
    <lineage>
        <taxon>Bacteria</taxon>
        <taxon>Bacillati</taxon>
        <taxon>Bacillota</taxon>
        <taxon>Bacilli</taxon>
        <taxon>Bacillales</taxon>
        <taxon>Paenibacillaceae</taxon>
        <taxon>Paenibacillus</taxon>
    </lineage>
</organism>
<sequence length="734" mass="80800">MSRWLSALGDVCYRFRKSVVAVWIVFVLGLSVFAFQLPAVLKGSGFVMEGTFAEVNTILKEEFGIYESTLMLVFEQPDAVNDDEFRRYVVETVQQMRTLELEGLADTASPYEAAGARADPAMAKNGVAYATLSFDLESKDMPPVIRSVRDAVANLNDEVIPVQLTGAPIIEEDLNTASQEDLTRAEMIGLPVAMIVLLFAFGGLIAAGLPLIVGLISVVSTMGVLYFFGLQMDLSIFLLNVVVMLGLALGIDFALLFVNRFRQELKHRSVHEAVRISVLTAGESIIFSGLCVFIGLAGMMFIQVDIFKVIALGGMTVVFFSILSAITLLPALLSLLGHRVNKLMVLKERPDKEGAWLRFSRIVMKRPIIMAAGALLILIVSMIPIRDMNLRVPGTDALPMSYESRVAYETYEATFLNEDSAKVVIIAETPEDVTTLSSLAALQTLNEKLAADPQVSTVESLFSLSGNLNAEQWAAVYSDPGTSAMLTPIVERLLSGNQTLLQVELNTGTYDEETKDWVREMDRDEEGVKLMVGGYPKFNQEIFDEIYQKVGYSLALILGATYLILFIAFRSVLIPLKAILMNVLSLCATFGIIVWIFQDGLFGLDPTSIALFIPIFIFSIVFGLSTDYEVFLISRIQEIYRKTGNNDQATLEGLALTSKIITSAAAIMIVITGAFAFTGVMPVKQLGVGIALAIFIDATIVRMVLVPSMMKLLGQWNWWAPRWFRHKDKPGAHE</sequence>
<dbReference type="Pfam" id="PF03176">
    <property type="entry name" value="MMPL"/>
    <property type="match status" value="2"/>
</dbReference>
<evidence type="ECO:0000256" key="5">
    <source>
        <dbReference type="ARBA" id="ARBA00023136"/>
    </source>
</evidence>
<feature type="transmembrane region" description="Helical" evidence="6">
    <location>
        <begin position="368"/>
        <end position="385"/>
    </location>
</feature>
<evidence type="ECO:0000256" key="6">
    <source>
        <dbReference type="SAM" id="Phobius"/>
    </source>
</evidence>